<evidence type="ECO:0000256" key="7">
    <source>
        <dbReference type="SAM" id="MobiDB-lite"/>
    </source>
</evidence>
<keyword evidence="3" id="KW-0813">Transport</keyword>
<comment type="similarity">
    <text evidence="2">Belongs to the membrane fusion protein (MFP) (TC 8.A.1) family.</text>
</comment>
<dbReference type="NCBIfam" id="TIGR01730">
    <property type="entry name" value="RND_mfp"/>
    <property type="match status" value="1"/>
</dbReference>
<dbReference type="Pfam" id="PF25944">
    <property type="entry name" value="Beta-barrel_RND"/>
    <property type="match status" value="1"/>
</dbReference>
<evidence type="ECO:0000259" key="11">
    <source>
        <dbReference type="Pfam" id="PF25944"/>
    </source>
</evidence>
<dbReference type="EMBL" id="ABOX02000066">
    <property type="protein sequence ID" value="EEF57493.1"/>
    <property type="molecule type" value="Genomic_DNA"/>
</dbReference>
<feature type="compositionally biased region" description="Polar residues" evidence="7">
    <location>
        <begin position="9"/>
        <end position="20"/>
    </location>
</feature>
<evidence type="ECO:0000313" key="13">
    <source>
        <dbReference type="EMBL" id="EEF57493.1"/>
    </source>
</evidence>
<dbReference type="PANTHER" id="PTHR30469:SF12">
    <property type="entry name" value="MULTIDRUG RESISTANCE PROTEIN MDTA"/>
    <property type="match status" value="1"/>
</dbReference>
<dbReference type="RefSeq" id="WP_007418455.1">
    <property type="nucleotide sequence ID" value="NZ_ABOX02000066.1"/>
</dbReference>
<evidence type="ECO:0000256" key="1">
    <source>
        <dbReference type="ARBA" id="ARBA00004236"/>
    </source>
</evidence>
<gene>
    <name evidence="13" type="ORF">Cflav_PD0424</name>
</gene>
<keyword evidence="4" id="KW-1003">Cell membrane</keyword>
<evidence type="ECO:0000256" key="8">
    <source>
        <dbReference type="SAM" id="Phobius"/>
    </source>
</evidence>
<keyword evidence="14" id="KW-1185">Reference proteome</keyword>
<feature type="region of interest" description="Disordered" evidence="7">
    <location>
        <begin position="1"/>
        <end position="22"/>
    </location>
</feature>
<reference evidence="13 14" key="1">
    <citation type="journal article" date="2011" name="J. Bacteriol.">
        <title>Genome sequence of 'Pedosphaera parvula' Ellin514, an aerobic Verrucomicrobial isolate from pasture soil.</title>
        <authorList>
            <person name="Kant R."/>
            <person name="van Passel M.W."/>
            <person name="Sangwan P."/>
            <person name="Palva A."/>
            <person name="Lucas S."/>
            <person name="Copeland A."/>
            <person name="Lapidus A."/>
            <person name="Glavina Del Rio T."/>
            <person name="Dalin E."/>
            <person name="Tice H."/>
            <person name="Bruce D."/>
            <person name="Goodwin L."/>
            <person name="Pitluck S."/>
            <person name="Chertkov O."/>
            <person name="Larimer F.W."/>
            <person name="Land M.L."/>
            <person name="Hauser L."/>
            <person name="Brettin T.S."/>
            <person name="Detter J.C."/>
            <person name="Han S."/>
            <person name="de Vos W.M."/>
            <person name="Janssen P.H."/>
            <person name="Smidt H."/>
        </authorList>
    </citation>
    <scope>NUCLEOTIDE SEQUENCE [LARGE SCALE GENOMIC DNA]</scope>
    <source>
        <strain evidence="13 14">Ellin514</strain>
    </source>
</reference>
<dbReference type="Gene3D" id="2.40.420.20">
    <property type="match status" value="1"/>
</dbReference>
<dbReference type="InterPro" id="IPR006143">
    <property type="entry name" value="RND_pump_MFP"/>
</dbReference>
<feature type="region of interest" description="Disordered" evidence="7">
    <location>
        <begin position="386"/>
        <end position="408"/>
    </location>
</feature>
<dbReference type="SUPFAM" id="SSF111369">
    <property type="entry name" value="HlyD-like secretion proteins"/>
    <property type="match status" value="1"/>
</dbReference>
<dbReference type="Pfam" id="PF25876">
    <property type="entry name" value="HH_MFP_RND"/>
    <property type="match status" value="1"/>
</dbReference>
<dbReference type="Proteomes" id="UP000003688">
    <property type="component" value="Unassembled WGS sequence"/>
</dbReference>
<dbReference type="Gene3D" id="2.40.50.100">
    <property type="match status" value="1"/>
</dbReference>
<keyword evidence="6 8" id="KW-0472">Membrane</keyword>
<name>B9XRM2_PEDPL</name>
<evidence type="ECO:0000256" key="6">
    <source>
        <dbReference type="ARBA" id="ARBA00023136"/>
    </source>
</evidence>
<dbReference type="InterPro" id="IPR058625">
    <property type="entry name" value="MdtA-like_BSH"/>
</dbReference>
<keyword evidence="8" id="KW-0812">Transmembrane</keyword>
<dbReference type="GO" id="GO:0015562">
    <property type="term" value="F:efflux transmembrane transporter activity"/>
    <property type="evidence" value="ECO:0007669"/>
    <property type="project" value="TreeGrafter"/>
</dbReference>
<evidence type="ECO:0000256" key="4">
    <source>
        <dbReference type="ARBA" id="ARBA00022475"/>
    </source>
</evidence>
<dbReference type="InterPro" id="IPR058624">
    <property type="entry name" value="MdtA-like_HH"/>
</dbReference>
<comment type="subcellular location">
    <subcellularLocation>
        <location evidence="1">Cell membrane</location>
    </subcellularLocation>
</comment>
<evidence type="ECO:0000313" key="14">
    <source>
        <dbReference type="Proteomes" id="UP000003688"/>
    </source>
</evidence>
<evidence type="ECO:0000256" key="3">
    <source>
        <dbReference type="ARBA" id="ARBA00022448"/>
    </source>
</evidence>
<dbReference type="InterPro" id="IPR058626">
    <property type="entry name" value="MdtA-like_b-barrel"/>
</dbReference>
<accession>B9XRM2</accession>
<feature type="domain" description="Multidrug resistance protein MdtA-like barrel-sandwich hybrid" evidence="10">
    <location>
        <begin position="88"/>
        <end position="231"/>
    </location>
</feature>
<keyword evidence="8" id="KW-1133">Transmembrane helix</keyword>
<dbReference type="InterPro" id="IPR058627">
    <property type="entry name" value="MdtA-like_C"/>
</dbReference>
<evidence type="ECO:0000259" key="10">
    <source>
        <dbReference type="Pfam" id="PF25917"/>
    </source>
</evidence>
<feature type="domain" description="Multidrug resistance protein MdtA-like beta-barrel" evidence="11">
    <location>
        <begin position="235"/>
        <end position="318"/>
    </location>
</feature>
<comment type="caution">
    <text evidence="13">The sequence shown here is derived from an EMBL/GenBank/DDBJ whole genome shotgun (WGS) entry which is preliminary data.</text>
</comment>
<dbReference type="Pfam" id="PF25917">
    <property type="entry name" value="BSH_RND"/>
    <property type="match status" value="1"/>
</dbReference>
<evidence type="ECO:0000259" key="12">
    <source>
        <dbReference type="Pfam" id="PF25967"/>
    </source>
</evidence>
<dbReference type="OrthoDB" id="9783047at2"/>
<organism evidence="13 14">
    <name type="scientific">Pedosphaera parvula (strain Ellin514)</name>
    <dbReference type="NCBI Taxonomy" id="320771"/>
    <lineage>
        <taxon>Bacteria</taxon>
        <taxon>Pseudomonadati</taxon>
        <taxon>Verrucomicrobiota</taxon>
        <taxon>Pedosphaerae</taxon>
        <taxon>Pedosphaerales</taxon>
        <taxon>Pedosphaeraceae</taxon>
        <taxon>Pedosphaera</taxon>
    </lineage>
</organism>
<dbReference type="Gene3D" id="1.10.287.470">
    <property type="entry name" value="Helix hairpin bin"/>
    <property type="match status" value="1"/>
</dbReference>
<proteinExistence type="inferred from homology"/>
<sequence length="408" mass="44157" precursor="true">MPEDKLNAGNLSPQPTSSAQRKPGHSRVWFLVAIAVILGVGAFFFFRHRAGRSKPKPPPVAVAVTTTTVTNGDIGVYVSALGSVTPLNTVIVGSQATGPLIRVDYTEGQMVNKGDLLAEIDPRPFEAQVTAAEGQYERDKAVLEGARIDLARFEAAYSSNAIPRQQLEDQRAVVHQNEGTVKFDQGQLESAKVLLSYCRIISPISGRIGLRLVDPGNIILATSSNTLAVITQLQPITVIFSVAEDYLPQILEHLQPGRSMAVDVYDRVRQRKIATGKLLALDNQIEIVTGTVRLRAIFPNEDNGLFPNQFVNARLLIDVERGVALVPSIAIQLNPQGSFVYFVKPDQTVTMRTITVGTTDGNVTAVKGVEPGEVIVLDNFNRLQEGTKITPRGQPAQPAPANQKEGGQ</sequence>
<evidence type="ECO:0000256" key="5">
    <source>
        <dbReference type="ARBA" id="ARBA00022519"/>
    </source>
</evidence>
<dbReference type="AlphaFoldDB" id="B9XRM2"/>
<protein>
    <submittedName>
        <fullName evidence="13">Efflux transporter, RND family, MFP subunit</fullName>
    </submittedName>
</protein>
<evidence type="ECO:0000259" key="9">
    <source>
        <dbReference type="Pfam" id="PF25876"/>
    </source>
</evidence>
<feature type="transmembrane region" description="Helical" evidence="8">
    <location>
        <begin position="28"/>
        <end position="46"/>
    </location>
</feature>
<dbReference type="PANTHER" id="PTHR30469">
    <property type="entry name" value="MULTIDRUG RESISTANCE PROTEIN MDTA"/>
    <property type="match status" value="1"/>
</dbReference>
<feature type="domain" description="Multidrug resistance protein MdtA-like C-terminal permuted SH3" evidence="12">
    <location>
        <begin position="324"/>
        <end position="380"/>
    </location>
</feature>
<keyword evidence="5" id="KW-0997">Cell inner membrane</keyword>
<evidence type="ECO:0000256" key="2">
    <source>
        <dbReference type="ARBA" id="ARBA00009477"/>
    </source>
</evidence>
<dbReference type="STRING" id="320771.Cflav_PD0424"/>
<dbReference type="GO" id="GO:1990281">
    <property type="term" value="C:efflux pump complex"/>
    <property type="evidence" value="ECO:0007669"/>
    <property type="project" value="TreeGrafter"/>
</dbReference>
<dbReference type="Gene3D" id="2.40.30.170">
    <property type="match status" value="1"/>
</dbReference>
<dbReference type="Pfam" id="PF25967">
    <property type="entry name" value="RND-MFP_C"/>
    <property type="match status" value="1"/>
</dbReference>
<feature type="domain" description="Multidrug resistance protein MdtA-like alpha-helical hairpin" evidence="9">
    <location>
        <begin position="129"/>
        <end position="197"/>
    </location>
</feature>